<dbReference type="Proteomes" id="UP001432128">
    <property type="component" value="Chromosome"/>
</dbReference>
<keyword evidence="1" id="KW-0812">Transmembrane</keyword>
<reference evidence="2 3" key="1">
    <citation type="submission" date="2022-10" db="EMBL/GenBank/DDBJ databases">
        <title>The complete genomes of actinobacterial strains from the NBC collection.</title>
        <authorList>
            <person name="Joergensen T.S."/>
            <person name="Alvarez Arevalo M."/>
            <person name="Sterndorff E.B."/>
            <person name="Faurdal D."/>
            <person name="Vuksanovic O."/>
            <person name="Mourched A.-S."/>
            <person name="Charusanti P."/>
            <person name="Shaw S."/>
            <person name="Blin K."/>
            <person name="Weber T."/>
        </authorList>
    </citation>
    <scope>NUCLEOTIDE SEQUENCE [LARGE SCALE GENOMIC DNA]</scope>
    <source>
        <strain evidence="2 3">NBC_00319</strain>
    </source>
</reference>
<keyword evidence="1" id="KW-1133">Transmembrane helix</keyword>
<dbReference type="EMBL" id="CP108021">
    <property type="protein sequence ID" value="WUM20851.1"/>
    <property type="molecule type" value="Genomic_DNA"/>
</dbReference>
<dbReference type="AlphaFoldDB" id="A0AAU4K4D0"/>
<name>A0AAU4K4D0_9NOCA</name>
<keyword evidence="1" id="KW-0472">Membrane</keyword>
<dbReference type="RefSeq" id="WP_328858064.1">
    <property type="nucleotide sequence ID" value="NZ_CP108021.1"/>
</dbReference>
<dbReference type="KEGG" id="whr:OG579_03185"/>
<organism evidence="2 3">
    <name type="scientific">Williamsia herbipolensis</name>
    <dbReference type="NCBI Taxonomy" id="1603258"/>
    <lineage>
        <taxon>Bacteria</taxon>
        <taxon>Bacillati</taxon>
        <taxon>Actinomycetota</taxon>
        <taxon>Actinomycetes</taxon>
        <taxon>Mycobacteriales</taxon>
        <taxon>Nocardiaceae</taxon>
        <taxon>Williamsia</taxon>
    </lineage>
</organism>
<accession>A0AAU4K4D0</accession>
<feature type="transmembrane region" description="Helical" evidence="1">
    <location>
        <begin position="20"/>
        <end position="38"/>
    </location>
</feature>
<sequence>MGQHRTDETRRRGISRGLSLTILAVIVVVALVVGWNLLGTSLSDDGDAAARTCVEGEQTVTVLADADIATPLATIAQAYSATRPVVRDACVTVTVRPSDPKTTLEGLTGTWDTASMGAYPAAWVPASSVWSAQLLAARSAIVDGDPESLVSSPVVLAVAPEFARAAAGRVSWIELPTLQRNDNSLAEFGLRGWGSLQMARASGPGSDATVLASQAVATEVGRATANGLTVADAQSRQVTSTLLDLRRRSPVATDGSAERTLTTIAGNGDPAGAAVHAVPITEQALYAATKDTAQPSVVELRPQGTTPTADHPVVDLTGPQVSATQAEAVAAFFRFARTPDQLRTITTLGFRGGASLPTRTAAVSFDVTATPMPAPEPAAGAAIAQLVLGG</sequence>
<protein>
    <submittedName>
        <fullName evidence="2">Substrate-binding domain-containing protein</fullName>
    </submittedName>
</protein>
<evidence type="ECO:0000313" key="2">
    <source>
        <dbReference type="EMBL" id="WUM20851.1"/>
    </source>
</evidence>
<keyword evidence="3" id="KW-1185">Reference proteome</keyword>
<gene>
    <name evidence="2" type="ORF">OG579_03185</name>
</gene>
<proteinExistence type="predicted"/>
<evidence type="ECO:0000256" key="1">
    <source>
        <dbReference type="SAM" id="Phobius"/>
    </source>
</evidence>
<evidence type="ECO:0000313" key="3">
    <source>
        <dbReference type="Proteomes" id="UP001432128"/>
    </source>
</evidence>